<feature type="compositionally biased region" description="Basic and acidic residues" evidence="1">
    <location>
        <begin position="41"/>
        <end position="50"/>
    </location>
</feature>
<evidence type="ECO:0000259" key="2">
    <source>
        <dbReference type="Pfam" id="PF20415"/>
    </source>
</evidence>
<evidence type="ECO:0000313" key="4">
    <source>
        <dbReference type="Proteomes" id="UP000308730"/>
    </source>
</evidence>
<gene>
    <name evidence="3" type="ORF">EUX98_g6545</name>
</gene>
<feature type="domain" description="DUF6699" evidence="2">
    <location>
        <begin position="162"/>
        <end position="319"/>
    </location>
</feature>
<dbReference type="Pfam" id="PF20415">
    <property type="entry name" value="DUF6699"/>
    <property type="match status" value="1"/>
</dbReference>
<reference evidence="3 4" key="1">
    <citation type="submission" date="2019-02" db="EMBL/GenBank/DDBJ databases">
        <title>Genome sequencing of the rare red list fungi Antrodiella citrinella (Flaviporus citrinellus).</title>
        <authorList>
            <person name="Buettner E."/>
            <person name="Kellner H."/>
        </authorList>
    </citation>
    <scope>NUCLEOTIDE SEQUENCE [LARGE SCALE GENOMIC DNA]</scope>
    <source>
        <strain evidence="3 4">DSM 108506</strain>
    </source>
</reference>
<protein>
    <recommendedName>
        <fullName evidence="2">DUF6699 domain-containing protein</fullName>
    </recommendedName>
</protein>
<dbReference type="EMBL" id="SGPM01000236">
    <property type="protein sequence ID" value="THH27636.1"/>
    <property type="molecule type" value="Genomic_DNA"/>
</dbReference>
<dbReference type="InterPro" id="IPR046522">
    <property type="entry name" value="DUF6699"/>
</dbReference>
<accession>A0A4S4MNP9</accession>
<sequence length="333" mass="37187">MSSPYAYPSYLTPYLWPYYQQVPNSPFIPPAQVPLSPRSSEASRRVRFSDGDDQYPPTRPRPPSWHAGMAGSAPPPNPQYFPSPPFIYNQLPPVAMPSVGPPPGYVPHRRSSDTAVHNGGHPAWVTVPTWMVYPQPAMVAPPPSQFHPLLNGEGGNRPLLFFDLSVHTFNPLRIPSHGRTTGIALTYDELSQQATHPGVTRMEIICDAISQWPIVLEPQLDRPANSRYLNVPSSPSADFSGPITVGDVLVAIHRVMQTQISHRDWVQLSPAQETNVARAYTRRCRTFPSLEEFESRQGVRRVDYLGDKIVFKGLTRLRGDDGFELVRLLIGPR</sequence>
<feature type="region of interest" description="Disordered" evidence="1">
    <location>
        <begin position="29"/>
        <end position="74"/>
    </location>
</feature>
<organism evidence="3 4">
    <name type="scientific">Antrodiella citrinella</name>
    <dbReference type="NCBI Taxonomy" id="2447956"/>
    <lineage>
        <taxon>Eukaryota</taxon>
        <taxon>Fungi</taxon>
        <taxon>Dikarya</taxon>
        <taxon>Basidiomycota</taxon>
        <taxon>Agaricomycotina</taxon>
        <taxon>Agaricomycetes</taxon>
        <taxon>Polyporales</taxon>
        <taxon>Steccherinaceae</taxon>
        <taxon>Antrodiella</taxon>
    </lineage>
</organism>
<evidence type="ECO:0000313" key="3">
    <source>
        <dbReference type="EMBL" id="THH27636.1"/>
    </source>
</evidence>
<keyword evidence="4" id="KW-1185">Reference proteome</keyword>
<dbReference type="Proteomes" id="UP000308730">
    <property type="component" value="Unassembled WGS sequence"/>
</dbReference>
<evidence type="ECO:0000256" key="1">
    <source>
        <dbReference type="SAM" id="MobiDB-lite"/>
    </source>
</evidence>
<proteinExistence type="predicted"/>
<name>A0A4S4MNP9_9APHY</name>
<comment type="caution">
    <text evidence="3">The sequence shown here is derived from an EMBL/GenBank/DDBJ whole genome shotgun (WGS) entry which is preliminary data.</text>
</comment>
<dbReference type="AlphaFoldDB" id="A0A4S4MNP9"/>
<dbReference type="OrthoDB" id="3251728at2759"/>